<dbReference type="CDD" id="cd03013">
    <property type="entry name" value="PRX5_like"/>
    <property type="match status" value="1"/>
</dbReference>
<dbReference type="SUPFAM" id="SSF52833">
    <property type="entry name" value="Thioredoxin-like"/>
    <property type="match status" value="1"/>
</dbReference>
<comment type="caution">
    <text evidence="5">The sequence shown here is derived from an EMBL/GenBank/DDBJ whole genome shotgun (WGS) entry which is preliminary data.</text>
</comment>
<evidence type="ECO:0000313" key="5">
    <source>
        <dbReference type="EMBL" id="MDP4536996.1"/>
    </source>
</evidence>
<comment type="function">
    <text evidence="3">Thiol-specific peroxidase that catalyzes the reduction of hydrogen peroxide and organic hydroperoxides to water and alcohols, respectively. Plays a role in cell protection against oxidative stress by detoxifying peroxides.</text>
</comment>
<dbReference type="EC" id="1.11.1.27" evidence="3"/>
<dbReference type="InterPro" id="IPR036249">
    <property type="entry name" value="Thioredoxin-like_sf"/>
</dbReference>
<evidence type="ECO:0000256" key="3">
    <source>
        <dbReference type="RuleBase" id="RU366011"/>
    </source>
</evidence>
<dbReference type="InterPro" id="IPR013766">
    <property type="entry name" value="Thioredoxin_domain"/>
</dbReference>
<dbReference type="PROSITE" id="PS51352">
    <property type="entry name" value="THIOREDOXIN_2"/>
    <property type="match status" value="1"/>
</dbReference>
<dbReference type="InterPro" id="IPR037944">
    <property type="entry name" value="PRX5-like"/>
</dbReference>
<feature type="domain" description="Thioredoxin" evidence="4">
    <location>
        <begin position="2"/>
        <end position="157"/>
    </location>
</feature>
<dbReference type="Pfam" id="PF08534">
    <property type="entry name" value="Redoxin"/>
    <property type="match status" value="1"/>
</dbReference>
<dbReference type="PANTHER" id="PTHR10430:SF16">
    <property type="entry name" value="PEROXIREDOXIN-5, MITOCHONDRIAL"/>
    <property type="match status" value="1"/>
</dbReference>
<keyword evidence="3" id="KW-0049">Antioxidant</keyword>
<comment type="catalytic activity">
    <reaction evidence="3">
        <text>a hydroperoxide + 2 glutathione = an alcohol + glutathione disulfide + H2O</text>
        <dbReference type="Rhea" id="RHEA:62632"/>
        <dbReference type="ChEBI" id="CHEBI:15377"/>
        <dbReference type="ChEBI" id="CHEBI:30879"/>
        <dbReference type="ChEBI" id="CHEBI:35924"/>
        <dbReference type="ChEBI" id="CHEBI:57925"/>
        <dbReference type="ChEBI" id="CHEBI:58297"/>
        <dbReference type="EC" id="1.11.1.27"/>
    </reaction>
</comment>
<organism evidence="5 6">
    <name type="scientific">Alkalimonas collagenimarina</name>
    <dbReference type="NCBI Taxonomy" id="400390"/>
    <lineage>
        <taxon>Bacteria</taxon>
        <taxon>Pseudomonadati</taxon>
        <taxon>Pseudomonadota</taxon>
        <taxon>Gammaproteobacteria</taxon>
        <taxon>Alkalimonas</taxon>
    </lineage>
</organism>
<keyword evidence="1 3" id="KW-0575">Peroxidase</keyword>
<dbReference type="RefSeq" id="WP_305894262.1">
    <property type="nucleotide sequence ID" value="NZ_JAUZVZ010000018.1"/>
</dbReference>
<accession>A0ABT9H123</accession>
<dbReference type="Gene3D" id="3.40.30.10">
    <property type="entry name" value="Glutaredoxin"/>
    <property type="match status" value="1"/>
</dbReference>
<dbReference type="EMBL" id="JAUZVZ010000018">
    <property type="protein sequence ID" value="MDP4536996.1"/>
    <property type="molecule type" value="Genomic_DNA"/>
</dbReference>
<protein>
    <recommendedName>
        <fullName evidence="3">Glutathione-dependent peroxiredoxin</fullName>
        <ecNumber evidence="3">1.11.1.27</ecNumber>
    </recommendedName>
</protein>
<sequence length="157" mass="16546">MINVGDKLPDVSFQQLSSDGMKNPTTADIFAGKKVVLFAVPGAFTPTCSESHLPGYIALADEIKAKGVDTIVCTSMNDAFVMSAWAETQNADEISFLSDGGGAFHKALGLTMDTGDFGGVRSKRYAMIVDDGKVTVLNVEEGKSFEASKAETILAAL</sequence>
<dbReference type="Proteomes" id="UP001231616">
    <property type="component" value="Unassembled WGS sequence"/>
</dbReference>
<gene>
    <name evidence="5" type="ORF">Q3O60_12410</name>
</gene>
<proteinExistence type="inferred from homology"/>
<dbReference type="PANTHER" id="PTHR10430">
    <property type="entry name" value="PEROXIREDOXIN"/>
    <property type="match status" value="1"/>
</dbReference>
<evidence type="ECO:0000259" key="4">
    <source>
        <dbReference type="PROSITE" id="PS51352"/>
    </source>
</evidence>
<evidence type="ECO:0000256" key="1">
    <source>
        <dbReference type="ARBA" id="ARBA00022559"/>
    </source>
</evidence>
<evidence type="ECO:0000256" key="2">
    <source>
        <dbReference type="ARBA" id="ARBA00023002"/>
    </source>
</evidence>
<name>A0ABT9H123_9GAMM</name>
<keyword evidence="2 3" id="KW-0560">Oxidoreductase</keyword>
<keyword evidence="6" id="KW-1185">Reference proteome</keyword>
<dbReference type="InterPro" id="IPR013740">
    <property type="entry name" value="Redoxin"/>
</dbReference>
<keyword evidence="3" id="KW-0676">Redox-active center</keyword>
<evidence type="ECO:0000313" key="6">
    <source>
        <dbReference type="Proteomes" id="UP001231616"/>
    </source>
</evidence>
<comment type="similarity">
    <text evidence="3">Belongs to the peroxiredoxin family. Prx5 subfamily.</text>
</comment>
<reference evidence="5 6" key="1">
    <citation type="submission" date="2023-08" db="EMBL/GenBank/DDBJ databases">
        <authorList>
            <person name="Joshi A."/>
            <person name="Thite S."/>
        </authorList>
    </citation>
    <scope>NUCLEOTIDE SEQUENCE [LARGE SCALE GENOMIC DNA]</scope>
    <source>
        <strain evidence="5 6">AC40</strain>
    </source>
</reference>